<dbReference type="EMBL" id="CATQJA010002657">
    <property type="protein sequence ID" value="CAJ0579483.1"/>
    <property type="molecule type" value="Genomic_DNA"/>
</dbReference>
<feature type="non-terminal residue" evidence="9">
    <location>
        <position position="1"/>
    </location>
</feature>
<dbReference type="PANTHER" id="PTHR12471">
    <property type="entry name" value="VACUOLAR ATP SYNTHASE SUBUNIT S1"/>
    <property type="match status" value="1"/>
</dbReference>
<feature type="domain" description="V-type proton ATPase subunit S1/VOA1 transmembrane" evidence="8">
    <location>
        <begin position="402"/>
        <end position="440"/>
    </location>
</feature>
<feature type="transmembrane region" description="Helical" evidence="6">
    <location>
        <begin position="409"/>
        <end position="429"/>
    </location>
</feature>
<dbReference type="GO" id="GO:0030641">
    <property type="term" value="P:regulation of cellular pH"/>
    <property type="evidence" value="ECO:0007669"/>
    <property type="project" value="TreeGrafter"/>
</dbReference>
<protein>
    <recommendedName>
        <fullName evidence="8">V-type proton ATPase subunit S1/VOA1 transmembrane domain-containing protein</fullName>
    </recommendedName>
</protein>
<feature type="chain" id="PRO_5041217265" description="V-type proton ATPase subunit S1/VOA1 transmembrane domain-containing protein" evidence="7">
    <location>
        <begin position="20"/>
        <end position="452"/>
    </location>
</feature>
<feature type="signal peptide" evidence="7">
    <location>
        <begin position="1"/>
        <end position="19"/>
    </location>
</feature>
<evidence type="ECO:0000256" key="7">
    <source>
        <dbReference type="SAM" id="SignalP"/>
    </source>
</evidence>
<evidence type="ECO:0000256" key="2">
    <source>
        <dbReference type="ARBA" id="ARBA00009037"/>
    </source>
</evidence>
<dbReference type="GO" id="GO:0001671">
    <property type="term" value="F:ATPase activator activity"/>
    <property type="evidence" value="ECO:0007669"/>
    <property type="project" value="TreeGrafter"/>
</dbReference>
<evidence type="ECO:0000313" key="9">
    <source>
        <dbReference type="EMBL" id="CAJ0579483.1"/>
    </source>
</evidence>
<evidence type="ECO:0000256" key="6">
    <source>
        <dbReference type="SAM" id="Phobius"/>
    </source>
</evidence>
<keyword evidence="10" id="KW-1185">Reference proteome</keyword>
<comment type="similarity">
    <text evidence="2">Belongs to the vacuolar ATPase subunit S1 family.</text>
</comment>
<organism evidence="9 10">
    <name type="scientific">Mesorhabditis spiculigera</name>
    <dbReference type="NCBI Taxonomy" id="96644"/>
    <lineage>
        <taxon>Eukaryota</taxon>
        <taxon>Metazoa</taxon>
        <taxon>Ecdysozoa</taxon>
        <taxon>Nematoda</taxon>
        <taxon>Chromadorea</taxon>
        <taxon>Rhabditida</taxon>
        <taxon>Rhabditina</taxon>
        <taxon>Rhabditomorpha</taxon>
        <taxon>Rhabditoidea</taxon>
        <taxon>Rhabditidae</taxon>
        <taxon>Mesorhabditinae</taxon>
        <taxon>Mesorhabditis</taxon>
    </lineage>
</organism>
<dbReference type="Pfam" id="PF20520">
    <property type="entry name" value="Ac45-VOA1_TM"/>
    <property type="match status" value="1"/>
</dbReference>
<evidence type="ECO:0000313" key="10">
    <source>
        <dbReference type="Proteomes" id="UP001177023"/>
    </source>
</evidence>
<evidence type="ECO:0000256" key="5">
    <source>
        <dbReference type="ARBA" id="ARBA00023136"/>
    </source>
</evidence>
<reference evidence="9" key="1">
    <citation type="submission" date="2023-06" db="EMBL/GenBank/DDBJ databases">
        <authorList>
            <person name="Delattre M."/>
        </authorList>
    </citation>
    <scope>NUCLEOTIDE SEQUENCE</scope>
    <source>
        <strain evidence="9">AF72</strain>
    </source>
</reference>
<dbReference type="PANTHER" id="PTHR12471:SF7">
    <property type="entry name" value="V-TYPE PROTON ATPASE SUBUNIT S1"/>
    <property type="match status" value="1"/>
</dbReference>
<accession>A0AA36G642</accession>
<dbReference type="AlphaFoldDB" id="A0AA36G642"/>
<dbReference type="InterPro" id="IPR046756">
    <property type="entry name" value="VAS1/VOA1_TM"/>
</dbReference>
<comment type="subcellular location">
    <subcellularLocation>
        <location evidence="1">Membrane</location>
        <topology evidence="1">Single-pass membrane protein</topology>
    </subcellularLocation>
</comment>
<evidence type="ECO:0000256" key="4">
    <source>
        <dbReference type="ARBA" id="ARBA00022989"/>
    </source>
</evidence>
<name>A0AA36G642_9BILA</name>
<sequence>MTNLLALVAALVLQQAVFAHDAVIFSSTEKLSGNVADLLSAATSETPLIFLVEPDFTLGEFSKHANVYSDSGKASPLASVVKGAAQKLNAHIDELIYAPDADVETSASTLKPGQSAYVISADDWSSLEEMAVLSKFPKSIVVITDSAAVTKVESVPRVKRQQSNGDAAGNAEMLDLPVTLPSYNRTANSPQLKNVSCLFYLEGITVVVQKIIGENPSANPSAAAVINSGQFAWDPTYAVCPELGPHEGPGTWNFTVDITPSDTVAGQNVNGVQFNVTKDSTVKIKLTFAEDIAGYWALTNAELQSTISLVAGPQGDKSVLGKNIQTKGSNGTGLSYMGVNAVLGYGWTCGDSPAVWFDSTDDAYKIGIAFHNIQVQLRRLASVDATVDGTFLFNTQVIDCVGTFSTGSLMGIISGLVMLATFVFGFLMLNSVQTMDRFDDPKQKQIVINFKE</sequence>
<keyword evidence="7" id="KW-0732">Signal</keyword>
<keyword evidence="3 6" id="KW-0812">Transmembrane</keyword>
<evidence type="ECO:0000256" key="3">
    <source>
        <dbReference type="ARBA" id="ARBA00022692"/>
    </source>
</evidence>
<gene>
    <name evidence="9" type="ORF">MSPICULIGERA_LOCUS17699</name>
</gene>
<proteinExistence type="inferred from homology"/>
<dbReference type="InterPro" id="IPR008388">
    <property type="entry name" value="Ac45_acc_su"/>
</dbReference>
<evidence type="ECO:0000259" key="8">
    <source>
        <dbReference type="Pfam" id="PF20520"/>
    </source>
</evidence>
<comment type="caution">
    <text evidence="9">The sequence shown here is derived from an EMBL/GenBank/DDBJ whole genome shotgun (WGS) entry which is preliminary data.</text>
</comment>
<evidence type="ECO:0000256" key="1">
    <source>
        <dbReference type="ARBA" id="ARBA00004167"/>
    </source>
</evidence>
<keyword evidence="4 6" id="KW-1133">Transmembrane helix</keyword>
<dbReference type="GO" id="GO:0033176">
    <property type="term" value="C:proton-transporting V-type ATPase complex"/>
    <property type="evidence" value="ECO:0007669"/>
    <property type="project" value="TreeGrafter"/>
</dbReference>
<dbReference type="Proteomes" id="UP001177023">
    <property type="component" value="Unassembled WGS sequence"/>
</dbReference>
<keyword evidence="5 6" id="KW-0472">Membrane</keyword>